<evidence type="ECO:0000313" key="1">
    <source>
        <dbReference type="EMBL" id="WOO82933.1"/>
    </source>
</evidence>
<keyword evidence="2" id="KW-1185">Reference proteome</keyword>
<proteinExistence type="predicted"/>
<sequence>MGVINAQPASSLSVALPPHLAPAFFESLRHVDVLELRVSAAGRDAVQPFVGYLSRCGRLQRLVVAFSPGVDIAPVLAAVKGTRLKRVCLCGLGFVECKCRVQPIGASTLGGVLDAHCAASYRQRCAALRVLVVARVLLHARAKRTRRWSRALPETQGHGNEGCAPAVFRRPRVPAAPLLSLPFELRALIASFVADPDEVGIDGVRRLIRLARDRGSLRRVARGLGRLVDSREVSSWAEARDEWLAMGGFG</sequence>
<dbReference type="RefSeq" id="XP_062628965.1">
    <property type="nucleotide sequence ID" value="XM_062772981.1"/>
</dbReference>
<accession>A0AAF1BS39</accession>
<name>A0AAF1BS39_9TREE</name>
<dbReference type="AlphaFoldDB" id="A0AAF1BS39"/>
<protein>
    <submittedName>
        <fullName evidence="1">Uncharacterized protein</fullName>
    </submittedName>
</protein>
<evidence type="ECO:0000313" key="2">
    <source>
        <dbReference type="Proteomes" id="UP000827549"/>
    </source>
</evidence>
<organism evidence="1 2">
    <name type="scientific">Vanrija pseudolonga</name>
    <dbReference type="NCBI Taxonomy" id="143232"/>
    <lineage>
        <taxon>Eukaryota</taxon>
        <taxon>Fungi</taxon>
        <taxon>Dikarya</taxon>
        <taxon>Basidiomycota</taxon>
        <taxon>Agaricomycotina</taxon>
        <taxon>Tremellomycetes</taxon>
        <taxon>Trichosporonales</taxon>
        <taxon>Trichosporonaceae</taxon>
        <taxon>Vanrija</taxon>
    </lineage>
</organism>
<dbReference type="Proteomes" id="UP000827549">
    <property type="component" value="Chromosome 4"/>
</dbReference>
<dbReference type="EMBL" id="CP086717">
    <property type="protein sequence ID" value="WOO82933.1"/>
    <property type="molecule type" value="Genomic_DNA"/>
</dbReference>
<reference evidence="1" key="1">
    <citation type="submission" date="2023-10" db="EMBL/GenBank/DDBJ databases">
        <authorList>
            <person name="Noh H."/>
        </authorList>
    </citation>
    <scope>NUCLEOTIDE SEQUENCE</scope>
    <source>
        <strain evidence="1">DUCC4014</strain>
    </source>
</reference>
<gene>
    <name evidence="1" type="ORF">LOC62_04G006413</name>
</gene>
<dbReference type="GeneID" id="87809636"/>